<proteinExistence type="inferred from homology"/>
<keyword evidence="4" id="KW-0007">Acetylation</keyword>
<evidence type="ECO:0000256" key="2">
    <source>
        <dbReference type="ARBA" id="ARBA00022448"/>
    </source>
</evidence>
<dbReference type="InterPro" id="IPR010989">
    <property type="entry name" value="SNARE"/>
</dbReference>
<feature type="transmembrane region" description="Helical" evidence="8">
    <location>
        <begin position="279"/>
        <end position="298"/>
    </location>
</feature>
<dbReference type="EMBL" id="CACSLK010017620">
    <property type="protein sequence ID" value="CAA0818798.1"/>
    <property type="molecule type" value="Genomic_DNA"/>
</dbReference>
<dbReference type="GO" id="GO:0048278">
    <property type="term" value="P:vesicle docking"/>
    <property type="evidence" value="ECO:0007669"/>
    <property type="project" value="TreeGrafter"/>
</dbReference>
<keyword evidence="5" id="KW-0175">Coiled coil</keyword>
<protein>
    <submittedName>
        <fullName evidence="10">Syntaxin-121</fullName>
    </submittedName>
</protein>
<dbReference type="Pfam" id="PF00804">
    <property type="entry name" value="Syntaxin"/>
    <property type="match status" value="1"/>
</dbReference>
<dbReference type="FunFam" id="1.20.5.110:FF:000008">
    <property type="entry name" value="Syntaxin 132"/>
    <property type="match status" value="1"/>
</dbReference>
<evidence type="ECO:0000256" key="5">
    <source>
        <dbReference type="ARBA" id="ARBA00023054"/>
    </source>
</evidence>
<evidence type="ECO:0000259" key="9">
    <source>
        <dbReference type="PROSITE" id="PS50192"/>
    </source>
</evidence>
<dbReference type="GO" id="GO:0000149">
    <property type="term" value="F:SNARE binding"/>
    <property type="evidence" value="ECO:0007669"/>
    <property type="project" value="TreeGrafter"/>
</dbReference>
<keyword evidence="2" id="KW-0813">Transport</keyword>
<dbReference type="CDD" id="cd15848">
    <property type="entry name" value="SNARE_syntaxin1-like"/>
    <property type="match status" value="1"/>
</dbReference>
<dbReference type="SUPFAM" id="SSF47661">
    <property type="entry name" value="t-snare proteins"/>
    <property type="match status" value="1"/>
</dbReference>
<keyword evidence="3" id="KW-0653">Protein transport</keyword>
<organism evidence="10 11">
    <name type="scientific">Striga hermonthica</name>
    <name type="common">Purple witchweed</name>
    <name type="synonym">Buchnera hermonthica</name>
    <dbReference type="NCBI Taxonomy" id="68872"/>
    <lineage>
        <taxon>Eukaryota</taxon>
        <taxon>Viridiplantae</taxon>
        <taxon>Streptophyta</taxon>
        <taxon>Embryophyta</taxon>
        <taxon>Tracheophyta</taxon>
        <taxon>Spermatophyta</taxon>
        <taxon>Magnoliopsida</taxon>
        <taxon>eudicotyledons</taxon>
        <taxon>Gunneridae</taxon>
        <taxon>Pentapetalae</taxon>
        <taxon>asterids</taxon>
        <taxon>lamiids</taxon>
        <taxon>Lamiales</taxon>
        <taxon>Orobanchaceae</taxon>
        <taxon>Buchnereae</taxon>
        <taxon>Striga</taxon>
    </lineage>
</organism>
<dbReference type="PANTHER" id="PTHR19957:SF80">
    <property type="entry name" value="SYNTAXIN-121"/>
    <property type="match status" value="1"/>
</dbReference>
<dbReference type="GO" id="GO:0006906">
    <property type="term" value="P:vesicle fusion"/>
    <property type="evidence" value="ECO:0007669"/>
    <property type="project" value="TreeGrafter"/>
</dbReference>
<accession>A0A9N7R7N3</accession>
<evidence type="ECO:0000256" key="4">
    <source>
        <dbReference type="ARBA" id="ARBA00022990"/>
    </source>
</evidence>
<keyword evidence="8" id="KW-1133">Transmembrane helix</keyword>
<evidence type="ECO:0000256" key="3">
    <source>
        <dbReference type="ARBA" id="ARBA00022927"/>
    </source>
</evidence>
<dbReference type="GO" id="GO:0012505">
    <property type="term" value="C:endomembrane system"/>
    <property type="evidence" value="ECO:0007669"/>
    <property type="project" value="TreeGrafter"/>
</dbReference>
<dbReference type="InterPro" id="IPR006011">
    <property type="entry name" value="Syntaxin_N"/>
</dbReference>
<dbReference type="GO" id="GO:0005886">
    <property type="term" value="C:plasma membrane"/>
    <property type="evidence" value="ECO:0007669"/>
    <property type="project" value="TreeGrafter"/>
</dbReference>
<sequence length="302" mass="33806">MNDLLSDSFSLPRDQDRSPPPDSHTIEMTGTTNSGNLDSFFNEVEAVKDELCSLETIHGRLVSSHDRSNTLHTSAAVRDLRSAMDADVTTALRKTKLIKSRLESLDRANAASRLLPGCGPGSSTDRTRTSVVDGLRQKLKSSMSRFNELREKIGAEYRETVRRRYFAVNGEEPDVETVERLVETGEGEMVVARAVQRQGRGEVEAAVAEIRERHEAAAELERNLRELHGVFLDMAVLVEAQGEQMDDIERQVNRASSYVRGGARQLEVARKHQKSSRKWACVGILMLLIIVLIVVLSLRPWR</sequence>
<dbReference type="PROSITE" id="PS50192">
    <property type="entry name" value="T_SNARE"/>
    <property type="match status" value="1"/>
</dbReference>
<dbReference type="Pfam" id="PF05739">
    <property type="entry name" value="SNARE"/>
    <property type="match status" value="1"/>
</dbReference>
<dbReference type="GO" id="GO:0006887">
    <property type="term" value="P:exocytosis"/>
    <property type="evidence" value="ECO:0007669"/>
    <property type="project" value="TreeGrafter"/>
</dbReference>
<dbReference type="PROSITE" id="PS00914">
    <property type="entry name" value="SYNTAXIN"/>
    <property type="match status" value="1"/>
</dbReference>
<dbReference type="AlphaFoldDB" id="A0A9N7R7N3"/>
<dbReference type="SMART" id="SM00397">
    <property type="entry name" value="t_SNARE"/>
    <property type="match status" value="1"/>
</dbReference>
<dbReference type="InterPro" id="IPR000727">
    <property type="entry name" value="T_SNARE_dom"/>
</dbReference>
<dbReference type="OrthoDB" id="10255013at2759"/>
<dbReference type="InterPro" id="IPR006012">
    <property type="entry name" value="Syntaxin/epimorphin_CS"/>
</dbReference>
<keyword evidence="11" id="KW-1185">Reference proteome</keyword>
<gene>
    <name evidence="10" type="ORF">SHERM_17689</name>
</gene>
<dbReference type="GO" id="GO:0005484">
    <property type="term" value="F:SNAP receptor activity"/>
    <property type="evidence" value="ECO:0007669"/>
    <property type="project" value="InterPro"/>
</dbReference>
<feature type="region of interest" description="Disordered" evidence="7">
    <location>
        <begin position="1"/>
        <end position="34"/>
    </location>
</feature>
<keyword evidence="8" id="KW-0472">Membrane</keyword>
<dbReference type="InterPro" id="IPR045242">
    <property type="entry name" value="Syntaxin"/>
</dbReference>
<dbReference type="PANTHER" id="PTHR19957">
    <property type="entry name" value="SYNTAXIN"/>
    <property type="match status" value="1"/>
</dbReference>
<evidence type="ECO:0000313" key="11">
    <source>
        <dbReference type="Proteomes" id="UP001153555"/>
    </source>
</evidence>
<feature type="domain" description="T-SNARE coiled-coil homology" evidence="9">
    <location>
        <begin position="207"/>
        <end position="269"/>
    </location>
</feature>
<comment type="caution">
    <text evidence="10">The sequence shown here is derived from an EMBL/GenBank/DDBJ whole genome shotgun (WGS) entry which is preliminary data.</text>
</comment>
<evidence type="ECO:0000256" key="8">
    <source>
        <dbReference type="SAM" id="Phobius"/>
    </source>
</evidence>
<evidence type="ECO:0000256" key="6">
    <source>
        <dbReference type="RuleBase" id="RU003858"/>
    </source>
</evidence>
<comment type="similarity">
    <text evidence="1 6">Belongs to the syntaxin family.</text>
</comment>
<dbReference type="FunFam" id="1.20.58.70:FF:000003">
    <property type="entry name" value="Qa-SNARE, Sso1/Syntaxin1-type, SYP12A-group"/>
    <property type="match status" value="1"/>
</dbReference>
<name>A0A9N7R7N3_STRHE</name>
<dbReference type="CDD" id="cd00179">
    <property type="entry name" value="SynN"/>
    <property type="match status" value="1"/>
</dbReference>
<dbReference type="GO" id="GO:0006886">
    <property type="term" value="P:intracellular protein transport"/>
    <property type="evidence" value="ECO:0007669"/>
    <property type="project" value="InterPro"/>
</dbReference>
<evidence type="ECO:0000313" key="10">
    <source>
        <dbReference type="EMBL" id="CAA0818798.1"/>
    </source>
</evidence>
<dbReference type="Gene3D" id="1.20.58.70">
    <property type="match status" value="1"/>
</dbReference>
<evidence type="ECO:0000256" key="7">
    <source>
        <dbReference type="SAM" id="MobiDB-lite"/>
    </source>
</evidence>
<evidence type="ECO:0000256" key="1">
    <source>
        <dbReference type="ARBA" id="ARBA00009063"/>
    </source>
</evidence>
<keyword evidence="8" id="KW-0812">Transmembrane</keyword>
<reference evidence="10" key="1">
    <citation type="submission" date="2019-12" db="EMBL/GenBank/DDBJ databases">
        <authorList>
            <person name="Scholes J."/>
        </authorList>
    </citation>
    <scope>NUCLEOTIDE SEQUENCE</scope>
</reference>
<dbReference type="GO" id="GO:0031201">
    <property type="term" value="C:SNARE complex"/>
    <property type="evidence" value="ECO:0007669"/>
    <property type="project" value="TreeGrafter"/>
</dbReference>
<dbReference type="Proteomes" id="UP001153555">
    <property type="component" value="Unassembled WGS sequence"/>
</dbReference>
<dbReference type="SMART" id="SM00503">
    <property type="entry name" value="SynN"/>
    <property type="match status" value="1"/>
</dbReference>
<dbReference type="Gene3D" id="1.20.5.110">
    <property type="match status" value="1"/>
</dbReference>